<dbReference type="Pfam" id="PF13083">
    <property type="entry name" value="KH_KhpA-B"/>
    <property type="match status" value="1"/>
</dbReference>
<evidence type="ECO:0000313" key="2">
    <source>
        <dbReference type="EMBL" id="OGM09617.1"/>
    </source>
</evidence>
<organism evidence="2 3">
    <name type="scientific">Candidatus Woesebacteria bacterium RBG_13_46_13</name>
    <dbReference type="NCBI Taxonomy" id="1802479"/>
    <lineage>
        <taxon>Bacteria</taxon>
        <taxon>Candidatus Woeseibacteriota</taxon>
    </lineage>
</organism>
<dbReference type="GO" id="GO:0003723">
    <property type="term" value="F:RNA binding"/>
    <property type="evidence" value="ECO:0007669"/>
    <property type="project" value="UniProtKB-UniRule"/>
</dbReference>
<dbReference type="Proteomes" id="UP000176778">
    <property type="component" value="Unassembled WGS sequence"/>
</dbReference>
<dbReference type="AlphaFoldDB" id="A0A1F7X3N3"/>
<name>A0A1F7X3N3_9BACT</name>
<dbReference type="PROSITE" id="PS50084">
    <property type="entry name" value="KH_TYPE_1"/>
    <property type="match status" value="1"/>
</dbReference>
<dbReference type="Gene3D" id="3.30.300.20">
    <property type="match status" value="1"/>
</dbReference>
<accession>A0A1F7X3N3</accession>
<dbReference type="SUPFAM" id="SSF54814">
    <property type="entry name" value="Prokaryotic type KH domain (KH-domain type II)"/>
    <property type="match status" value="1"/>
</dbReference>
<dbReference type="InterPro" id="IPR009019">
    <property type="entry name" value="KH_sf_prok-type"/>
</dbReference>
<dbReference type="InterPro" id="IPR015946">
    <property type="entry name" value="KH_dom-like_a/b"/>
</dbReference>
<sequence length="77" mass="8481">MKELLSFVIENITGIKDFEIEEVQDEGRLSLTVKAPKEAMGIIIGKGGSTIKAIRNILRVRATLDKIAVSVEVVEKQ</sequence>
<reference evidence="2 3" key="1">
    <citation type="journal article" date="2016" name="Nat. Commun.">
        <title>Thousands of microbial genomes shed light on interconnected biogeochemical processes in an aquifer system.</title>
        <authorList>
            <person name="Anantharaman K."/>
            <person name="Brown C.T."/>
            <person name="Hug L.A."/>
            <person name="Sharon I."/>
            <person name="Castelle C.J."/>
            <person name="Probst A.J."/>
            <person name="Thomas B.C."/>
            <person name="Singh A."/>
            <person name="Wilkins M.J."/>
            <person name="Karaoz U."/>
            <person name="Brodie E.L."/>
            <person name="Williams K.H."/>
            <person name="Hubbard S.S."/>
            <person name="Banfield J.F."/>
        </authorList>
    </citation>
    <scope>NUCLEOTIDE SEQUENCE [LARGE SCALE GENOMIC DNA]</scope>
</reference>
<gene>
    <name evidence="2" type="ORF">A2Y68_03195</name>
</gene>
<dbReference type="STRING" id="1802479.A2Y68_03195"/>
<evidence type="ECO:0000256" key="1">
    <source>
        <dbReference type="PROSITE-ProRule" id="PRU00117"/>
    </source>
</evidence>
<evidence type="ECO:0000313" key="3">
    <source>
        <dbReference type="Proteomes" id="UP000176778"/>
    </source>
</evidence>
<proteinExistence type="predicted"/>
<keyword evidence="1" id="KW-0694">RNA-binding</keyword>
<dbReference type="EMBL" id="MGFR01000003">
    <property type="protein sequence ID" value="OGM09617.1"/>
    <property type="molecule type" value="Genomic_DNA"/>
</dbReference>
<protein>
    <submittedName>
        <fullName evidence="2">Uncharacterized protein</fullName>
    </submittedName>
</protein>
<comment type="caution">
    <text evidence="2">The sequence shown here is derived from an EMBL/GenBank/DDBJ whole genome shotgun (WGS) entry which is preliminary data.</text>
</comment>